<evidence type="ECO:0000256" key="2">
    <source>
        <dbReference type="SAM" id="SignalP"/>
    </source>
</evidence>
<feature type="transmembrane region" description="Helical" evidence="1">
    <location>
        <begin position="243"/>
        <end position="263"/>
    </location>
</feature>
<reference evidence="4 5" key="1">
    <citation type="submission" date="2015-12" db="EMBL/GenBank/DDBJ databases">
        <authorList>
            <person name="Shamseldin A."/>
            <person name="Moawad H."/>
            <person name="Abd El-Rahim W.M."/>
            <person name="Sadowsky M.J."/>
        </authorList>
    </citation>
    <scope>NUCLEOTIDE SEQUENCE [LARGE SCALE GENOMIC DNA]</scope>
    <source>
        <strain evidence="4 5">S43</strain>
    </source>
</reference>
<keyword evidence="2" id="KW-0732">Signal</keyword>
<protein>
    <recommendedName>
        <fullName evidence="3">DUF4397 domain-containing protein</fullName>
    </recommendedName>
</protein>
<evidence type="ECO:0000256" key="1">
    <source>
        <dbReference type="SAM" id="Phobius"/>
    </source>
</evidence>
<keyword evidence="1" id="KW-0812">Transmembrane</keyword>
<evidence type="ECO:0000259" key="3">
    <source>
        <dbReference type="Pfam" id="PF14344"/>
    </source>
</evidence>
<sequence length="279" mass="27815">MRKTLSAAAVLGLGAGALSMSPAAAAEHAELSVLHGVPDTVVDVWVNGELTLDDFEPGALAGPLELPAGSYDLAITAPDAPDASAPIIGPVTAELETGMNYTAAAHLDAEGNPTAALFTNDMSEIEAGKSHLTVRHVAAAPAVDVLAGGQPIIQGLENPDEQTLPVDAGTVSAAVAAAGTTDPVIGPADLTLAEGTHNIVYAWGSLEAGNLQLAVQTLEGMEQAPGAVPGGQSGLAAQESGTMLSTGLAAAGGLALIGAALAAQRTVSSRRRFAQDRLR</sequence>
<feature type="chain" id="PRO_5014749343" description="DUF4397 domain-containing protein" evidence="2">
    <location>
        <begin position="26"/>
        <end position="279"/>
    </location>
</feature>
<dbReference type="EMBL" id="LOMZ01000001">
    <property type="protein sequence ID" value="PLC11969.1"/>
    <property type="molecule type" value="Genomic_DNA"/>
</dbReference>
<keyword evidence="1" id="KW-0472">Membrane</keyword>
<evidence type="ECO:0000313" key="4">
    <source>
        <dbReference type="EMBL" id="PLC11969.1"/>
    </source>
</evidence>
<dbReference type="InterPro" id="IPR025510">
    <property type="entry name" value="DUF4397"/>
</dbReference>
<dbReference type="Pfam" id="PF14344">
    <property type="entry name" value="DUF4397"/>
    <property type="match status" value="1"/>
</dbReference>
<comment type="caution">
    <text evidence="4">The sequence shown here is derived from an EMBL/GenBank/DDBJ whole genome shotgun (WGS) entry which is preliminary data.</text>
</comment>
<proteinExistence type="predicted"/>
<accession>A0A2N4T166</accession>
<keyword evidence="1" id="KW-1133">Transmembrane helix</keyword>
<feature type="signal peptide" evidence="2">
    <location>
        <begin position="1"/>
        <end position="25"/>
    </location>
</feature>
<organism evidence="4 5">
    <name type="scientific">Kocuria flava</name>
    <dbReference type="NCBI Taxonomy" id="446860"/>
    <lineage>
        <taxon>Bacteria</taxon>
        <taxon>Bacillati</taxon>
        <taxon>Actinomycetota</taxon>
        <taxon>Actinomycetes</taxon>
        <taxon>Micrococcales</taxon>
        <taxon>Micrococcaceae</taxon>
        <taxon>Kocuria</taxon>
    </lineage>
</organism>
<feature type="domain" description="DUF4397" evidence="3">
    <location>
        <begin position="29"/>
        <end position="145"/>
    </location>
</feature>
<evidence type="ECO:0000313" key="5">
    <source>
        <dbReference type="Proteomes" id="UP000234632"/>
    </source>
</evidence>
<dbReference type="RefSeq" id="WP_101851651.1">
    <property type="nucleotide sequence ID" value="NZ_LOMZ01000001.1"/>
</dbReference>
<dbReference type="AlphaFoldDB" id="A0A2N4T166"/>
<gene>
    <name evidence="4" type="ORF">AUQ48_06645</name>
</gene>
<name>A0A2N4T166_9MICC</name>
<dbReference type="Proteomes" id="UP000234632">
    <property type="component" value="Unassembled WGS sequence"/>
</dbReference>